<dbReference type="PRINTS" id="PR00344">
    <property type="entry name" value="BCTRLSENSOR"/>
</dbReference>
<evidence type="ECO:0000256" key="4">
    <source>
        <dbReference type="ARBA" id="ARBA00022679"/>
    </source>
</evidence>
<keyword evidence="7" id="KW-0067">ATP-binding</keyword>
<dbReference type="SUPFAM" id="SSF55785">
    <property type="entry name" value="PYP-like sensor domain (PAS domain)"/>
    <property type="match status" value="1"/>
</dbReference>
<organism evidence="13 14">
    <name type="scientific">Algoriphagus alkaliphilus</name>
    <dbReference type="NCBI Taxonomy" id="279824"/>
    <lineage>
        <taxon>Bacteria</taxon>
        <taxon>Pseudomonadati</taxon>
        <taxon>Bacteroidota</taxon>
        <taxon>Cytophagia</taxon>
        <taxon>Cytophagales</taxon>
        <taxon>Cyclobacteriaceae</taxon>
        <taxon>Algoriphagus</taxon>
    </lineage>
</organism>
<dbReference type="EMBL" id="FMXE01000012">
    <property type="protein sequence ID" value="SDA74060.1"/>
    <property type="molecule type" value="Genomic_DNA"/>
</dbReference>
<dbReference type="PANTHER" id="PTHR43065:SF10">
    <property type="entry name" value="PEROXIDE STRESS-ACTIVATED HISTIDINE KINASE MAK3"/>
    <property type="match status" value="1"/>
</dbReference>
<evidence type="ECO:0000256" key="3">
    <source>
        <dbReference type="ARBA" id="ARBA00022553"/>
    </source>
</evidence>
<dbReference type="Pfam" id="PF02518">
    <property type="entry name" value="HATPase_c"/>
    <property type="match status" value="1"/>
</dbReference>
<proteinExistence type="predicted"/>
<sequence length="485" mass="54817">MVEKEVIRILYVDDDKEEQKLVSTILKTAKKNKYVLESAQSIDDALVKIKDSYTVFLVGYNPGKDDQLKLIKEIKALRKHAPLIMLSGLDSETIDSEVLNLGVADYLVRGKYDANTFERRIQFAIRDSKLFESLEQTSKKFRSIFEMAADPFILIDGKSKILEANPMFVNKFGINPHDRDDVKECFFSDLIFEDSAKQKLLKNLEKKTESFEIETVIMTDDNTVINTIISIAKQDDNQFQVLIKDLSAIKTQAEEELNLKKFSSTGRIARLLAHEVKNPLTTIVLSADQLQLELSKETLAESGDLIEVIRRNCDRINHLVSQLLDSTRFSELNIQNHSVEDLLDEALDQVNRIELKGIKVIKQYKDEDCLLPLDAEKIKIAFSNILVNAIESMEDKNGRLTIKTILRGHQCQVEIMDNGAGIAQENLERIFEPFFTDKIGGSGLGLTNTQNIIFSHGGTIRVKSEVGKGTCFVIRLNLSEDAPIS</sequence>
<dbReference type="InterPro" id="IPR011006">
    <property type="entry name" value="CheY-like_superfamily"/>
</dbReference>
<dbReference type="CDD" id="cd00082">
    <property type="entry name" value="HisKA"/>
    <property type="match status" value="1"/>
</dbReference>
<dbReference type="Pfam" id="PF00512">
    <property type="entry name" value="HisKA"/>
    <property type="match status" value="1"/>
</dbReference>
<evidence type="ECO:0000256" key="2">
    <source>
        <dbReference type="ARBA" id="ARBA00012438"/>
    </source>
</evidence>
<dbReference type="Gene3D" id="3.40.50.2300">
    <property type="match status" value="1"/>
</dbReference>
<dbReference type="Gene3D" id="1.10.287.130">
    <property type="match status" value="1"/>
</dbReference>
<dbReference type="GO" id="GO:0000155">
    <property type="term" value="F:phosphorelay sensor kinase activity"/>
    <property type="evidence" value="ECO:0007669"/>
    <property type="project" value="InterPro"/>
</dbReference>
<dbReference type="GO" id="GO:0005524">
    <property type="term" value="F:ATP binding"/>
    <property type="evidence" value="ECO:0007669"/>
    <property type="project" value="UniProtKB-KW"/>
</dbReference>
<evidence type="ECO:0000259" key="12">
    <source>
        <dbReference type="PROSITE" id="PS50112"/>
    </source>
</evidence>
<dbReference type="CDD" id="cd00075">
    <property type="entry name" value="HATPase"/>
    <property type="match status" value="1"/>
</dbReference>
<keyword evidence="14" id="KW-1185">Reference proteome</keyword>
<keyword evidence="4" id="KW-0808">Transferase</keyword>
<dbReference type="SMART" id="SM00387">
    <property type="entry name" value="HATPase_c"/>
    <property type="match status" value="1"/>
</dbReference>
<keyword evidence="6" id="KW-0418">Kinase</keyword>
<gene>
    <name evidence="13" type="ORF">SAMN03080617_02001</name>
</gene>
<dbReference type="PROSITE" id="PS50110">
    <property type="entry name" value="RESPONSE_REGULATORY"/>
    <property type="match status" value="1"/>
</dbReference>
<name>A0A1G5XV31_9BACT</name>
<dbReference type="PROSITE" id="PS50109">
    <property type="entry name" value="HIS_KIN"/>
    <property type="match status" value="1"/>
</dbReference>
<dbReference type="InterPro" id="IPR003661">
    <property type="entry name" value="HisK_dim/P_dom"/>
</dbReference>
<keyword evidence="3" id="KW-0597">Phosphoprotein</keyword>
<dbReference type="EC" id="2.7.13.3" evidence="2"/>
<dbReference type="InterPro" id="IPR036097">
    <property type="entry name" value="HisK_dim/P_sf"/>
</dbReference>
<evidence type="ECO:0000256" key="5">
    <source>
        <dbReference type="ARBA" id="ARBA00022741"/>
    </source>
</evidence>
<feature type="domain" description="Histidine kinase" evidence="10">
    <location>
        <begin position="271"/>
        <end position="480"/>
    </location>
</feature>
<dbReference type="Gene3D" id="3.30.450.20">
    <property type="entry name" value="PAS domain"/>
    <property type="match status" value="1"/>
</dbReference>
<keyword evidence="8" id="KW-0902">Two-component regulatory system</keyword>
<evidence type="ECO:0000256" key="9">
    <source>
        <dbReference type="PROSITE-ProRule" id="PRU00169"/>
    </source>
</evidence>
<evidence type="ECO:0000259" key="11">
    <source>
        <dbReference type="PROSITE" id="PS50110"/>
    </source>
</evidence>
<protein>
    <recommendedName>
        <fullName evidence="2">histidine kinase</fullName>
        <ecNumber evidence="2">2.7.13.3</ecNumber>
    </recommendedName>
</protein>
<dbReference type="RefSeq" id="WP_092729806.1">
    <property type="nucleotide sequence ID" value="NZ_FMXE01000012.1"/>
</dbReference>
<dbReference type="InterPro" id="IPR036890">
    <property type="entry name" value="HATPase_C_sf"/>
</dbReference>
<reference evidence="14" key="1">
    <citation type="submission" date="2016-10" db="EMBL/GenBank/DDBJ databases">
        <authorList>
            <person name="Varghese N."/>
            <person name="Submissions S."/>
        </authorList>
    </citation>
    <scope>NUCLEOTIDE SEQUENCE [LARGE SCALE GENOMIC DNA]</scope>
    <source>
        <strain evidence="14">DSM 22703</strain>
    </source>
</reference>
<evidence type="ECO:0000256" key="7">
    <source>
        <dbReference type="ARBA" id="ARBA00022840"/>
    </source>
</evidence>
<dbReference type="AlphaFoldDB" id="A0A1G5XV31"/>
<dbReference type="NCBIfam" id="TIGR00229">
    <property type="entry name" value="sensory_box"/>
    <property type="match status" value="1"/>
</dbReference>
<dbReference type="InterPro" id="IPR001789">
    <property type="entry name" value="Sig_transdc_resp-reg_receiver"/>
</dbReference>
<dbReference type="InterPro" id="IPR000014">
    <property type="entry name" value="PAS"/>
</dbReference>
<evidence type="ECO:0000256" key="1">
    <source>
        <dbReference type="ARBA" id="ARBA00000085"/>
    </source>
</evidence>
<dbReference type="PANTHER" id="PTHR43065">
    <property type="entry name" value="SENSOR HISTIDINE KINASE"/>
    <property type="match status" value="1"/>
</dbReference>
<evidence type="ECO:0000313" key="13">
    <source>
        <dbReference type="EMBL" id="SDA74060.1"/>
    </source>
</evidence>
<dbReference type="InterPro" id="IPR005467">
    <property type="entry name" value="His_kinase_dom"/>
</dbReference>
<dbReference type="PROSITE" id="PS50112">
    <property type="entry name" value="PAS"/>
    <property type="match status" value="1"/>
</dbReference>
<keyword evidence="5" id="KW-0547">Nucleotide-binding</keyword>
<comment type="catalytic activity">
    <reaction evidence="1">
        <text>ATP + protein L-histidine = ADP + protein N-phospho-L-histidine.</text>
        <dbReference type="EC" id="2.7.13.3"/>
    </reaction>
</comment>
<dbReference type="CDD" id="cd00156">
    <property type="entry name" value="REC"/>
    <property type="match status" value="1"/>
</dbReference>
<dbReference type="SUPFAM" id="SSF47384">
    <property type="entry name" value="Homodimeric domain of signal transducing histidine kinase"/>
    <property type="match status" value="1"/>
</dbReference>
<dbReference type="STRING" id="279824.SAMN03080617_02001"/>
<dbReference type="InterPro" id="IPR035965">
    <property type="entry name" value="PAS-like_dom_sf"/>
</dbReference>
<dbReference type="OrthoDB" id="9806995at2"/>
<dbReference type="SMART" id="SM00388">
    <property type="entry name" value="HisKA"/>
    <property type="match status" value="1"/>
</dbReference>
<dbReference type="InterPro" id="IPR003594">
    <property type="entry name" value="HATPase_dom"/>
</dbReference>
<evidence type="ECO:0000256" key="8">
    <source>
        <dbReference type="ARBA" id="ARBA00023012"/>
    </source>
</evidence>
<dbReference type="InterPro" id="IPR004358">
    <property type="entry name" value="Sig_transdc_His_kin-like_C"/>
</dbReference>
<dbReference type="Proteomes" id="UP000198756">
    <property type="component" value="Unassembled WGS sequence"/>
</dbReference>
<comment type="caution">
    <text evidence="9">Lacks conserved residue(s) required for the propagation of feature annotation.</text>
</comment>
<accession>A0A1G5XV31</accession>
<feature type="domain" description="PAS" evidence="12">
    <location>
        <begin position="137"/>
        <end position="178"/>
    </location>
</feature>
<dbReference type="CDD" id="cd00130">
    <property type="entry name" value="PAS"/>
    <property type="match status" value="1"/>
</dbReference>
<evidence type="ECO:0000256" key="6">
    <source>
        <dbReference type="ARBA" id="ARBA00022777"/>
    </source>
</evidence>
<dbReference type="SMART" id="SM00448">
    <property type="entry name" value="REC"/>
    <property type="match status" value="1"/>
</dbReference>
<dbReference type="Pfam" id="PF13188">
    <property type="entry name" value="PAS_8"/>
    <property type="match status" value="1"/>
</dbReference>
<dbReference type="Gene3D" id="3.30.565.10">
    <property type="entry name" value="Histidine kinase-like ATPase, C-terminal domain"/>
    <property type="match status" value="1"/>
</dbReference>
<evidence type="ECO:0000313" key="14">
    <source>
        <dbReference type="Proteomes" id="UP000198756"/>
    </source>
</evidence>
<feature type="domain" description="Response regulatory" evidence="11">
    <location>
        <begin position="8"/>
        <end position="124"/>
    </location>
</feature>
<dbReference type="SUPFAM" id="SSF55874">
    <property type="entry name" value="ATPase domain of HSP90 chaperone/DNA topoisomerase II/histidine kinase"/>
    <property type="match status" value="1"/>
</dbReference>
<evidence type="ECO:0000259" key="10">
    <source>
        <dbReference type="PROSITE" id="PS50109"/>
    </source>
</evidence>
<dbReference type="SUPFAM" id="SSF52172">
    <property type="entry name" value="CheY-like"/>
    <property type="match status" value="1"/>
</dbReference>